<gene>
    <name evidence="1" type="primary">yabP</name>
    <name evidence="1" type="ORF">JK636_14245</name>
</gene>
<keyword evidence="2" id="KW-1185">Reference proteome</keyword>
<sequence length="97" mass="10992">MEIKKEIKIEDKKSNLILENRKRLALTGVLEVISFNDNVIMLNTNLGSMTIKGEGLRMNKLDVQNGEVMIVGTINSCIYSGTEIKKDDESIFKKLFK</sequence>
<organism evidence="1 2">
    <name type="scientific">Clostridium rhizosphaerae</name>
    <dbReference type="NCBI Taxonomy" id="2803861"/>
    <lineage>
        <taxon>Bacteria</taxon>
        <taxon>Bacillati</taxon>
        <taxon>Bacillota</taxon>
        <taxon>Clostridia</taxon>
        <taxon>Eubacteriales</taxon>
        <taxon>Clostridiaceae</taxon>
        <taxon>Clostridium</taxon>
    </lineage>
</organism>
<name>A0ABS1TC28_9CLOT</name>
<protein>
    <submittedName>
        <fullName evidence="1">Sporulation protein YabP</fullName>
    </submittedName>
</protein>
<dbReference type="InterPro" id="IPR022476">
    <property type="entry name" value="Spore_YabP/YqfC"/>
</dbReference>
<dbReference type="Gene3D" id="2.60.40.2000">
    <property type="match status" value="1"/>
</dbReference>
<evidence type="ECO:0000313" key="1">
    <source>
        <dbReference type="EMBL" id="MBL4936916.1"/>
    </source>
</evidence>
<dbReference type="PIRSF" id="PIRSF011576">
    <property type="entry name" value="YabP"/>
    <property type="match status" value="1"/>
</dbReference>
<dbReference type="InterPro" id="IPR012504">
    <property type="entry name" value="Spore_YabP"/>
</dbReference>
<dbReference type="Pfam" id="PF07873">
    <property type="entry name" value="YabP"/>
    <property type="match status" value="1"/>
</dbReference>
<dbReference type="NCBIfam" id="TIGR02892">
    <property type="entry name" value="spore_yabP"/>
    <property type="match status" value="1"/>
</dbReference>
<dbReference type="InterPro" id="IPR038705">
    <property type="entry name" value="YabP_sf"/>
</dbReference>
<accession>A0ABS1TC28</accession>
<evidence type="ECO:0000313" key="2">
    <source>
        <dbReference type="Proteomes" id="UP000632377"/>
    </source>
</evidence>
<dbReference type="EMBL" id="JAESWC010000009">
    <property type="protein sequence ID" value="MBL4936916.1"/>
    <property type="molecule type" value="Genomic_DNA"/>
</dbReference>
<proteinExistence type="predicted"/>
<comment type="caution">
    <text evidence="1">The sequence shown here is derived from an EMBL/GenBank/DDBJ whole genome shotgun (WGS) entry which is preliminary data.</text>
</comment>
<reference evidence="1 2" key="1">
    <citation type="submission" date="2021-01" db="EMBL/GenBank/DDBJ databases">
        <title>Genome public.</title>
        <authorList>
            <person name="Liu C."/>
            <person name="Sun Q."/>
        </authorList>
    </citation>
    <scope>NUCLEOTIDE SEQUENCE [LARGE SCALE GENOMIC DNA]</scope>
    <source>
        <strain evidence="1 2">YIM B02515</strain>
    </source>
</reference>
<dbReference type="Proteomes" id="UP000632377">
    <property type="component" value="Unassembled WGS sequence"/>
</dbReference>
<dbReference type="RefSeq" id="WP_202749673.1">
    <property type="nucleotide sequence ID" value="NZ_JAESWC010000009.1"/>
</dbReference>